<dbReference type="GO" id="GO:0008757">
    <property type="term" value="F:S-adenosylmethionine-dependent methyltransferase activity"/>
    <property type="evidence" value="ECO:0007669"/>
    <property type="project" value="InterPro"/>
</dbReference>
<gene>
    <name evidence="4" type="ORF">N868_01730</name>
</gene>
<reference evidence="4 5" key="1">
    <citation type="submission" date="2013-08" db="EMBL/GenBank/DDBJ databases">
        <title>Genome sequencing of Cellulomonas carbonis T26.</title>
        <authorList>
            <person name="Chen F."/>
            <person name="Li Y."/>
            <person name="Wang G."/>
        </authorList>
    </citation>
    <scope>NUCLEOTIDE SEQUENCE [LARGE SCALE GENOMIC DNA]</scope>
    <source>
        <strain evidence="4 5">T26</strain>
    </source>
</reference>
<dbReference type="EMBL" id="AXCY01000008">
    <property type="protein sequence ID" value="KGM12118.1"/>
    <property type="molecule type" value="Genomic_DNA"/>
</dbReference>
<dbReference type="OrthoDB" id="8221452at2"/>
<sequence>MHRHHRADRRPGRTARAPLPVGPVATDTGTVELSTDRSHPSSVTVLVNGVPSSHLDLDDPTYLEFEYMQHMAVLVDALAPGPLDAVHLGAAACTFPRWVEATRPGSRQLAVDVDARLLALVREWFALPRSPALRLRAGEAREVLSRLPAASADLVVRDVFAHDSTPEHLTTREFVEEVARVLRPGGLYLANCADRPPLALVREELATAGSVMDVVLVAEPGQLKGRRYGNLVVGATVRPQVPHGAGHGRPTDGSDALATQPPRDGARPALDGAATARALRTLAVPATLLAGDALRAFVGRARVRLDPPAPEPTARGPQHPDGVTC</sequence>
<dbReference type="Proteomes" id="UP000029839">
    <property type="component" value="Unassembled WGS sequence"/>
</dbReference>
<dbReference type="GO" id="GO:0006596">
    <property type="term" value="P:polyamine biosynthetic process"/>
    <property type="evidence" value="ECO:0007669"/>
    <property type="project" value="UniProtKB-KW"/>
</dbReference>
<proteinExistence type="predicted"/>
<organism evidence="4 5">
    <name type="scientific">Cellulomonas carbonis T26</name>
    <dbReference type="NCBI Taxonomy" id="947969"/>
    <lineage>
        <taxon>Bacteria</taxon>
        <taxon>Bacillati</taxon>
        <taxon>Actinomycetota</taxon>
        <taxon>Actinomycetes</taxon>
        <taxon>Micrococcales</taxon>
        <taxon>Cellulomonadaceae</taxon>
        <taxon>Cellulomonas</taxon>
    </lineage>
</organism>
<evidence type="ECO:0000313" key="5">
    <source>
        <dbReference type="Proteomes" id="UP000029839"/>
    </source>
</evidence>
<accession>A0A0A0BUN4</accession>
<dbReference type="PANTHER" id="PTHR43317">
    <property type="entry name" value="THERMOSPERMINE SYNTHASE ACAULIS5"/>
    <property type="match status" value="1"/>
</dbReference>
<evidence type="ECO:0000259" key="3">
    <source>
        <dbReference type="Pfam" id="PF08241"/>
    </source>
</evidence>
<evidence type="ECO:0000313" key="4">
    <source>
        <dbReference type="EMBL" id="KGM12118.1"/>
    </source>
</evidence>
<evidence type="ECO:0000256" key="1">
    <source>
        <dbReference type="ARBA" id="ARBA00023115"/>
    </source>
</evidence>
<keyword evidence="1" id="KW-0620">Polyamine biosynthesis</keyword>
<dbReference type="Gene3D" id="3.40.50.150">
    <property type="entry name" value="Vaccinia Virus protein VP39"/>
    <property type="match status" value="1"/>
</dbReference>
<dbReference type="InterPro" id="IPR013216">
    <property type="entry name" value="Methyltransf_11"/>
</dbReference>
<feature type="domain" description="Methyltransferase type 11" evidence="3">
    <location>
        <begin position="89"/>
        <end position="189"/>
    </location>
</feature>
<keyword evidence="5" id="KW-1185">Reference proteome</keyword>
<dbReference type="PANTHER" id="PTHR43317:SF1">
    <property type="entry name" value="THERMOSPERMINE SYNTHASE ACAULIS5"/>
    <property type="match status" value="1"/>
</dbReference>
<dbReference type="NCBIfam" id="NF037959">
    <property type="entry name" value="MFS_SpdSyn"/>
    <property type="match status" value="1"/>
</dbReference>
<dbReference type="AlphaFoldDB" id="A0A0A0BUN4"/>
<dbReference type="Pfam" id="PF08241">
    <property type="entry name" value="Methyltransf_11"/>
    <property type="match status" value="1"/>
</dbReference>
<dbReference type="InterPro" id="IPR029063">
    <property type="entry name" value="SAM-dependent_MTases_sf"/>
</dbReference>
<dbReference type="RefSeq" id="WP_081978492.1">
    <property type="nucleotide sequence ID" value="NZ_AXCY01000008.1"/>
</dbReference>
<name>A0A0A0BUN4_9CELL</name>
<reference evidence="4 5" key="2">
    <citation type="journal article" date="2015" name="Stand. Genomic Sci.">
        <title>Draft genome sequence of Cellulomonas carbonis T26(T) and comparative analysis of six Cellulomonas genomes.</title>
        <authorList>
            <person name="Zhuang W."/>
            <person name="Zhang S."/>
            <person name="Xia X."/>
            <person name="Wang G."/>
        </authorList>
    </citation>
    <scope>NUCLEOTIDE SEQUENCE [LARGE SCALE GENOMIC DNA]</scope>
    <source>
        <strain evidence="4 5">T26</strain>
    </source>
</reference>
<protein>
    <submittedName>
        <fullName evidence="4">Spermidine synthase</fullName>
    </submittedName>
</protein>
<dbReference type="CDD" id="cd02440">
    <property type="entry name" value="AdoMet_MTases"/>
    <property type="match status" value="1"/>
</dbReference>
<evidence type="ECO:0000256" key="2">
    <source>
        <dbReference type="SAM" id="MobiDB-lite"/>
    </source>
</evidence>
<feature type="region of interest" description="Disordered" evidence="2">
    <location>
        <begin position="239"/>
        <end position="269"/>
    </location>
</feature>
<feature type="region of interest" description="Disordered" evidence="2">
    <location>
        <begin position="1"/>
        <end position="37"/>
    </location>
</feature>
<comment type="caution">
    <text evidence="4">The sequence shown here is derived from an EMBL/GenBank/DDBJ whole genome shotgun (WGS) entry which is preliminary data.</text>
</comment>
<feature type="region of interest" description="Disordered" evidence="2">
    <location>
        <begin position="305"/>
        <end position="325"/>
    </location>
</feature>
<dbReference type="SUPFAM" id="SSF53335">
    <property type="entry name" value="S-adenosyl-L-methionine-dependent methyltransferases"/>
    <property type="match status" value="1"/>
</dbReference>